<gene>
    <name evidence="2" type="ORF">ACFOPQ_06620</name>
</gene>
<organism evidence="2 3">
    <name type="scientific">Deinococcus antarcticus</name>
    <dbReference type="NCBI Taxonomy" id="1298767"/>
    <lineage>
        <taxon>Bacteria</taxon>
        <taxon>Thermotogati</taxon>
        <taxon>Deinococcota</taxon>
        <taxon>Deinococci</taxon>
        <taxon>Deinococcales</taxon>
        <taxon>Deinococcaceae</taxon>
        <taxon>Deinococcus</taxon>
    </lineage>
</organism>
<dbReference type="Proteomes" id="UP001595748">
    <property type="component" value="Unassembled WGS sequence"/>
</dbReference>
<sequence>MPAHALQLLIAALLAVLPFMLSYPLDIGGGHRVDALDAFLLVFSLVNLRVAWNAANSLNGGKAPTWFVVAGLLLAALIAYGMIRALTPR</sequence>
<dbReference type="EMBL" id="JBHRZF010000071">
    <property type="protein sequence ID" value="MFC3860437.1"/>
    <property type="molecule type" value="Genomic_DNA"/>
</dbReference>
<proteinExistence type="predicted"/>
<keyword evidence="3" id="KW-1185">Reference proteome</keyword>
<dbReference type="RefSeq" id="WP_380076582.1">
    <property type="nucleotide sequence ID" value="NZ_JBHRZF010000071.1"/>
</dbReference>
<feature type="transmembrane region" description="Helical" evidence="1">
    <location>
        <begin position="64"/>
        <end position="83"/>
    </location>
</feature>
<evidence type="ECO:0000313" key="3">
    <source>
        <dbReference type="Proteomes" id="UP001595748"/>
    </source>
</evidence>
<evidence type="ECO:0000256" key="1">
    <source>
        <dbReference type="SAM" id="Phobius"/>
    </source>
</evidence>
<protein>
    <submittedName>
        <fullName evidence="2">Uncharacterized protein</fullName>
    </submittedName>
</protein>
<evidence type="ECO:0000313" key="2">
    <source>
        <dbReference type="EMBL" id="MFC3860437.1"/>
    </source>
</evidence>
<name>A0ABV8A410_9DEIO</name>
<accession>A0ABV8A410</accession>
<keyword evidence="1" id="KW-0472">Membrane</keyword>
<keyword evidence="1" id="KW-0812">Transmembrane</keyword>
<feature type="transmembrane region" description="Helical" evidence="1">
    <location>
        <begin position="6"/>
        <end position="23"/>
    </location>
</feature>
<comment type="caution">
    <text evidence="2">The sequence shown here is derived from an EMBL/GenBank/DDBJ whole genome shotgun (WGS) entry which is preliminary data.</text>
</comment>
<reference evidence="3" key="1">
    <citation type="journal article" date="2019" name="Int. J. Syst. Evol. Microbiol.">
        <title>The Global Catalogue of Microorganisms (GCM) 10K type strain sequencing project: providing services to taxonomists for standard genome sequencing and annotation.</title>
        <authorList>
            <consortium name="The Broad Institute Genomics Platform"/>
            <consortium name="The Broad Institute Genome Sequencing Center for Infectious Disease"/>
            <person name="Wu L."/>
            <person name="Ma J."/>
        </authorList>
    </citation>
    <scope>NUCLEOTIDE SEQUENCE [LARGE SCALE GENOMIC DNA]</scope>
    <source>
        <strain evidence="3">CCTCC AB 2013263</strain>
    </source>
</reference>
<keyword evidence="1" id="KW-1133">Transmembrane helix</keyword>